<dbReference type="PANTHER" id="PTHR39173">
    <property type="entry name" value="ACETYLTRANSFERASE"/>
    <property type="match status" value="1"/>
</dbReference>
<evidence type="ECO:0000313" key="3">
    <source>
        <dbReference type="Proteomes" id="UP000070558"/>
    </source>
</evidence>
<protein>
    <submittedName>
        <fullName evidence="2">Acetyltransferase, GNAT family</fullName>
    </submittedName>
</protein>
<dbReference type="Proteomes" id="UP000070558">
    <property type="component" value="Unassembled WGS sequence"/>
</dbReference>
<sequence length="168" mass="19591">MKLIRPDSKYIQGYIEANEEDEILRPNAERRFIHPETIIESSYNYEHGINLPENYVRATTFWLIDNEKFIGEINIRHELNSFLINYGGHIGYEVRQSECMKGYGTKMLSMALTYCKETLNLHKILITCDDDNIGSIRVIENNGGILENKVKNSLSRGNVTTRRYWINI</sequence>
<dbReference type="EMBL" id="LRQA01000003">
    <property type="protein sequence ID" value="KXA19466.1"/>
    <property type="molecule type" value="Genomic_DNA"/>
</dbReference>
<dbReference type="AlphaFoldDB" id="A0A133NT53"/>
<dbReference type="OrthoDB" id="9797989at2"/>
<dbReference type="InterPro" id="IPR000182">
    <property type="entry name" value="GNAT_dom"/>
</dbReference>
<name>A0A133NT53_GARVA</name>
<dbReference type="SUPFAM" id="SSF55729">
    <property type="entry name" value="Acyl-CoA N-acyltransferases (Nat)"/>
    <property type="match status" value="1"/>
</dbReference>
<feature type="domain" description="N-acetyltransferase" evidence="1">
    <location>
        <begin position="56"/>
        <end position="143"/>
    </location>
</feature>
<dbReference type="Gene3D" id="3.40.630.30">
    <property type="match status" value="1"/>
</dbReference>
<accession>A0A133NT53</accession>
<comment type="caution">
    <text evidence="2">The sequence shown here is derived from an EMBL/GenBank/DDBJ whole genome shotgun (WGS) entry which is preliminary data.</text>
</comment>
<dbReference type="PANTHER" id="PTHR39173:SF1">
    <property type="entry name" value="ACETYLTRANSFERASE"/>
    <property type="match status" value="1"/>
</dbReference>
<dbReference type="RefSeq" id="WP_060786384.1">
    <property type="nucleotide sequence ID" value="NZ_JBLLPD010000004.1"/>
</dbReference>
<dbReference type="InterPro" id="IPR016181">
    <property type="entry name" value="Acyl_CoA_acyltransferase"/>
</dbReference>
<dbReference type="GO" id="GO:0016747">
    <property type="term" value="F:acyltransferase activity, transferring groups other than amino-acyl groups"/>
    <property type="evidence" value="ECO:0007669"/>
    <property type="project" value="InterPro"/>
</dbReference>
<evidence type="ECO:0000259" key="1">
    <source>
        <dbReference type="Pfam" id="PF13302"/>
    </source>
</evidence>
<evidence type="ECO:0000313" key="2">
    <source>
        <dbReference type="EMBL" id="KXA19466.1"/>
    </source>
</evidence>
<gene>
    <name evidence="2" type="ORF">HMPREF3216_00010</name>
</gene>
<keyword evidence="2" id="KW-0808">Transferase</keyword>
<proteinExistence type="predicted"/>
<reference evidence="2 3" key="1">
    <citation type="submission" date="2016-01" db="EMBL/GenBank/DDBJ databases">
        <authorList>
            <person name="Oliw E.H."/>
        </authorList>
    </citation>
    <scope>NUCLEOTIDE SEQUENCE [LARGE SCALE GENOMIC DNA]</scope>
    <source>
        <strain evidence="2 3">GED7760B</strain>
    </source>
</reference>
<dbReference type="PATRIC" id="fig|2702.99.peg.9"/>
<dbReference type="Pfam" id="PF13302">
    <property type="entry name" value="Acetyltransf_3"/>
    <property type="match status" value="1"/>
</dbReference>
<organism evidence="2 3">
    <name type="scientific">Gardnerella vaginalis</name>
    <dbReference type="NCBI Taxonomy" id="2702"/>
    <lineage>
        <taxon>Bacteria</taxon>
        <taxon>Bacillati</taxon>
        <taxon>Actinomycetota</taxon>
        <taxon>Actinomycetes</taxon>
        <taxon>Bifidobacteriales</taxon>
        <taxon>Bifidobacteriaceae</taxon>
        <taxon>Gardnerella</taxon>
    </lineage>
</organism>